<protein>
    <submittedName>
        <fullName evidence="1">Uncharacterized protein</fullName>
    </submittedName>
</protein>
<organism evidence="1 2">
    <name type="scientific">Kickxella alabastrina</name>
    <dbReference type="NCBI Taxonomy" id="61397"/>
    <lineage>
        <taxon>Eukaryota</taxon>
        <taxon>Fungi</taxon>
        <taxon>Fungi incertae sedis</taxon>
        <taxon>Zoopagomycota</taxon>
        <taxon>Kickxellomycotina</taxon>
        <taxon>Kickxellomycetes</taxon>
        <taxon>Kickxellales</taxon>
        <taxon>Kickxellaceae</taxon>
        <taxon>Kickxella</taxon>
    </lineage>
</organism>
<accession>A0ACC1I4R1</accession>
<reference evidence="1" key="1">
    <citation type="submission" date="2022-07" db="EMBL/GenBank/DDBJ databases">
        <title>Phylogenomic reconstructions and comparative analyses of Kickxellomycotina fungi.</title>
        <authorList>
            <person name="Reynolds N.K."/>
            <person name="Stajich J.E."/>
            <person name="Barry K."/>
            <person name="Grigoriev I.V."/>
            <person name="Crous P."/>
            <person name="Smith M.E."/>
        </authorList>
    </citation>
    <scope>NUCLEOTIDE SEQUENCE</scope>
    <source>
        <strain evidence="1">Benny 63K</strain>
    </source>
</reference>
<sequence length="358" mass="39359">MHEQADAGSQSDDDDDDSDSESDSEFVSEDEVIEEIDASEEVCAGDMDVDEPAECTDGTEELSIIKTVRSRRRVSFEERPQNQTDLHADPQPRQRQRRRQRVQPLTPVVIGLVWDEINYADLDNAGKYGMLAALTVTPIETTLPLHISTNPSDIQPTRQKESASKADNPTAPLPRKGNEVSDKDFFALVSVVHGSSLGVSRLVEELKAQIPHASKAHIERLIHEHAVKEKRPPTTRPLWYVSAELVQQAQAARQSNEDVTGMEVEANPLQPSKEQLDGSSEVVFPDPFSSAYSTVDTIPLDQAAADYRQVLSGIRESKKNSVVIGKRASDMPQSSTGAADVEFVSRASSSGSFYSDDE</sequence>
<name>A0ACC1I4R1_9FUNG</name>
<evidence type="ECO:0000313" key="2">
    <source>
        <dbReference type="Proteomes" id="UP001150581"/>
    </source>
</evidence>
<comment type="caution">
    <text evidence="1">The sequence shown here is derived from an EMBL/GenBank/DDBJ whole genome shotgun (WGS) entry which is preliminary data.</text>
</comment>
<dbReference type="Proteomes" id="UP001150581">
    <property type="component" value="Unassembled WGS sequence"/>
</dbReference>
<evidence type="ECO:0000313" key="1">
    <source>
        <dbReference type="EMBL" id="KAJ1884866.1"/>
    </source>
</evidence>
<keyword evidence="2" id="KW-1185">Reference proteome</keyword>
<dbReference type="EMBL" id="JANBPG010002715">
    <property type="protein sequence ID" value="KAJ1884866.1"/>
    <property type="molecule type" value="Genomic_DNA"/>
</dbReference>
<proteinExistence type="predicted"/>
<gene>
    <name evidence="1" type="ORF">LPJ66_010401</name>
</gene>